<comment type="caution">
    <text evidence="1">The sequence shown here is derived from an EMBL/GenBank/DDBJ whole genome shotgun (WGS) entry which is preliminary data.</text>
</comment>
<accession>A0ACB7XX40</accession>
<keyword evidence="2" id="KW-1185">Reference proteome</keyword>
<proteinExistence type="predicted"/>
<reference evidence="1 2" key="1">
    <citation type="journal article" date="2021" name="Hortic Res">
        <title>High-quality reference genome and annotation aids understanding of berry development for evergreen blueberry (Vaccinium darrowii).</title>
        <authorList>
            <person name="Yu J."/>
            <person name="Hulse-Kemp A.M."/>
            <person name="Babiker E."/>
            <person name="Staton M."/>
        </authorList>
    </citation>
    <scope>NUCLEOTIDE SEQUENCE [LARGE SCALE GENOMIC DNA]</scope>
    <source>
        <strain evidence="2">cv. NJ 8807/NJ 8810</strain>
        <tissue evidence="1">Young leaf</tissue>
    </source>
</reference>
<gene>
    <name evidence="1" type="ORF">Vadar_003645</name>
</gene>
<name>A0ACB7XX40_9ERIC</name>
<evidence type="ECO:0000313" key="2">
    <source>
        <dbReference type="Proteomes" id="UP000828048"/>
    </source>
</evidence>
<organism evidence="1 2">
    <name type="scientific">Vaccinium darrowii</name>
    <dbReference type="NCBI Taxonomy" id="229202"/>
    <lineage>
        <taxon>Eukaryota</taxon>
        <taxon>Viridiplantae</taxon>
        <taxon>Streptophyta</taxon>
        <taxon>Embryophyta</taxon>
        <taxon>Tracheophyta</taxon>
        <taxon>Spermatophyta</taxon>
        <taxon>Magnoliopsida</taxon>
        <taxon>eudicotyledons</taxon>
        <taxon>Gunneridae</taxon>
        <taxon>Pentapetalae</taxon>
        <taxon>asterids</taxon>
        <taxon>Ericales</taxon>
        <taxon>Ericaceae</taxon>
        <taxon>Vaccinioideae</taxon>
        <taxon>Vaccinieae</taxon>
        <taxon>Vaccinium</taxon>
    </lineage>
</organism>
<dbReference type="Proteomes" id="UP000828048">
    <property type="component" value="Chromosome 5"/>
</dbReference>
<protein>
    <submittedName>
        <fullName evidence="1">Uncharacterized protein</fullName>
    </submittedName>
</protein>
<evidence type="ECO:0000313" key="1">
    <source>
        <dbReference type="EMBL" id="KAH7845572.1"/>
    </source>
</evidence>
<sequence length="1036" mass="113931">MDPVSEELKASIPHMQMGMMGGMSISPTLQRFGISDKKMEHVSSSLGLQNSNVLNKRTGQLEPQASNPRLQQFFVPNQQVGHRESVLNNLGSPKVSLPSKRNAAGEPISSSSVAQPLSMPNKNLAHVGPLTSGLVLQQLSTPNKQTVQMDSKHSIPVSHNLPAPTKKMVRNDSISGRSGTKQVQTQKNRSTQVQPLSKVQTDSFESVRSKMRESLASALDLDTRKQDKASNEENDSVNKCALALRQMQQDSYRADAENVSENHADSLALKESCSAYKGNDDHNTSRKILASESICDSSQTRHLTQGKTACPSEDIPCADSFLVKDEPLQGNGLAWSLDLDVDAGKTKEIQIAQKPELVNVGEKAVQSPKSLALKIEVELFKLFGGVNRKYREKGRSLLFNLKDQSNPELRERVMSGEISPERLCSMTAEELASEELSQWRIAKAEELAQMVVLPDSDVDIRRLVKKTHKGEFQVEVEQDDGVSVEVSVGTASLIQLHTENKDTEVHPSPKAGEIKDEENVVGEKSSSENKELSCSITIPNDGTDLMQGLMVDEFKDAEFLTPIVSLDEFMESLDSEPPFQNLPADGGKVISPKKESSDIGGKDPEGATRERSDKVDVKDMDSDVKTKSRDSPVEPKSRAPAAAAASKGDLVWEGVLQLNISDMVTVVGFFSSGDKTTTNEWPNTLDIKGRVRLDAFEKFLQELPMSRSRAVMVVHFVLKGGSSEDDQSSLSEVVYSYVSDERVGFAEPAPGVEIYFCPPHPKFIEILTKHLSKDHNEILNSFDSGLIGIIVWRKAHFSSTVFPNSKSHHKHSSKRTHSAPRRHQENDSNVNVNLATKHHTKTDDDADDIPPGFGPGVARDEEDLPEFNFSGATNGSLPKHFNHSMDTHLPVDQMRQHIQQYGLSGSHIDPRNLGIGIRRWNDDEDDIPEWRPEALPQQQLRTPPSHPMLNFQPLMPPQFHMVAQSPVNMMQGGGMWGQPHFHGGFPPSNNLGSQPSGGPYYGGVSQPSGGQYYGVPVAGQPAVDYRLEADKGSRGF</sequence>
<dbReference type="EMBL" id="CM037155">
    <property type="protein sequence ID" value="KAH7845572.1"/>
    <property type="molecule type" value="Genomic_DNA"/>
</dbReference>